<organism evidence="2">
    <name type="scientific">Geobacter metallireducens</name>
    <dbReference type="NCBI Taxonomy" id="28232"/>
    <lineage>
        <taxon>Bacteria</taxon>
        <taxon>Pseudomonadati</taxon>
        <taxon>Thermodesulfobacteriota</taxon>
        <taxon>Desulfuromonadia</taxon>
        <taxon>Geobacterales</taxon>
        <taxon>Geobacteraceae</taxon>
        <taxon>Geobacter</taxon>
    </lineage>
</organism>
<evidence type="ECO:0000313" key="2">
    <source>
        <dbReference type="EMBL" id="HEN41950.1"/>
    </source>
</evidence>
<proteinExistence type="predicted"/>
<sequence length="213" mass="23586">MKAIFILTTLLMAGGALAAVTAVGRFSSGDLAGWEEQTFKGKTKTAYTLVRDGERTVLRADSRGSASGLINKVGFDPRQQPLLRWSWKVNGILKKGDERTKGGDDYPARIYVVFPRTFFWQTRAINYIWANRLPKGATIPNVYAPKNVRMVAVESGGANAGKWITEERNVYEDYQKLFGEEPPRAGAVALMTDTDNTGEEAVAWYGDITLSIR</sequence>
<name>A0A831XF66_GEOME</name>
<reference evidence="2" key="1">
    <citation type="journal article" date="2020" name="mSystems">
        <title>Genome- and Community-Level Interaction Insights into Carbon Utilization and Element Cycling Functions of Hydrothermarchaeota in Hydrothermal Sediment.</title>
        <authorList>
            <person name="Zhou Z."/>
            <person name="Liu Y."/>
            <person name="Xu W."/>
            <person name="Pan J."/>
            <person name="Luo Z.H."/>
            <person name="Li M."/>
        </authorList>
    </citation>
    <scope>NUCLEOTIDE SEQUENCE [LARGE SCALE GENOMIC DNA]</scope>
    <source>
        <strain evidence="2">SpSt-349</strain>
    </source>
</reference>
<protein>
    <submittedName>
        <fullName evidence="2">DUF3047 domain-containing protein</fullName>
    </submittedName>
</protein>
<keyword evidence="1" id="KW-0732">Signal</keyword>
<comment type="caution">
    <text evidence="2">The sequence shown here is derived from an EMBL/GenBank/DDBJ whole genome shotgun (WGS) entry which is preliminary data.</text>
</comment>
<evidence type="ECO:0000256" key="1">
    <source>
        <dbReference type="SAM" id="SignalP"/>
    </source>
</evidence>
<feature type="signal peptide" evidence="1">
    <location>
        <begin position="1"/>
        <end position="18"/>
    </location>
</feature>
<gene>
    <name evidence="2" type="ORF">ENQ87_06170</name>
</gene>
<accession>A0A831XF66</accession>
<dbReference type="Pfam" id="PF11249">
    <property type="entry name" value="DUF3047"/>
    <property type="match status" value="1"/>
</dbReference>
<dbReference type="AlphaFoldDB" id="A0A831XF66"/>
<feature type="chain" id="PRO_5032871370" evidence="1">
    <location>
        <begin position="19"/>
        <end position="213"/>
    </location>
</feature>
<dbReference type="EMBL" id="DSOV01000022">
    <property type="protein sequence ID" value="HEN41950.1"/>
    <property type="molecule type" value="Genomic_DNA"/>
</dbReference>
<dbReference type="InterPro" id="IPR021409">
    <property type="entry name" value="DUF3047"/>
</dbReference>